<feature type="non-terminal residue" evidence="7">
    <location>
        <position position="35"/>
    </location>
</feature>
<dbReference type="InterPro" id="IPR006118">
    <property type="entry name" value="Recombinase_CS"/>
</dbReference>
<protein>
    <submittedName>
        <fullName evidence="7">Resolvase-like protein</fullName>
    </submittedName>
</protein>
<evidence type="ECO:0000313" key="8">
    <source>
        <dbReference type="Proteomes" id="UP000244152"/>
    </source>
</evidence>
<dbReference type="RefSeq" id="WP_181258973.1">
    <property type="nucleotide sequence ID" value="NZ_QAOK01000053.1"/>
</dbReference>
<dbReference type="GO" id="GO:0003677">
    <property type="term" value="F:DNA binding"/>
    <property type="evidence" value="ECO:0007669"/>
    <property type="project" value="UniProtKB-KW"/>
</dbReference>
<dbReference type="InterPro" id="IPR006119">
    <property type="entry name" value="Resolv_N"/>
</dbReference>
<dbReference type="Proteomes" id="UP000244152">
    <property type="component" value="Unassembled WGS sequence"/>
</dbReference>
<organism evidence="7 8">
    <name type="scientific">Nitrosospira multiformis</name>
    <dbReference type="NCBI Taxonomy" id="1231"/>
    <lineage>
        <taxon>Bacteria</taxon>
        <taxon>Pseudomonadati</taxon>
        <taxon>Pseudomonadota</taxon>
        <taxon>Betaproteobacteria</taxon>
        <taxon>Nitrosomonadales</taxon>
        <taxon>Nitrosomonadaceae</taxon>
        <taxon>Nitrosospira</taxon>
    </lineage>
</organism>
<dbReference type="Pfam" id="PF00239">
    <property type="entry name" value="Resolvase"/>
    <property type="match status" value="1"/>
</dbReference>
<accession>A0A2T5I0K0</accession>
<dbReference type="AlphaFoldDB" id="A0A2T5I0K0"/>
<dbReference type="PROSITE" id="PS51736">
    <property type="entry name" value="RECOMBINASES_3"/>
    <property type="match status" value="1"/>
</dbReference>
<name>A0A2T5I0K0_9PROT</name>
<evidence type="ECO:0000256" key="5">
    <source>
        <dbReference type="PROSITE-ProRule" id="PRU10137"/>
    </source>
</evidence>
<evidence type="ECO:0000259" key="6">
    <source>
        <dbReference type="PROSITE" id="PS51736"/>
    </source>
</evidence>
<reference evidence="7 8" key="1">
    <citation type="submission" date="2018-04" db="EMBL/GenBank/DDBJ databases">
        <title>Active sludge and wastewater microbial communities from Klosterneuburg, Austria.</title>
        <authorList>
            <person name="Wagner M."/>
        </authorList>
    </citation>
    <scope>NUCLEOTIDE SEQUENCE [LARGE SCALE GENOMIC DNA]</scope>
    <source>
        <strain evidence="7 8">Nl12</strain>
    </source>
</reference>
<sequence>MKIGYARVSTDDQNLDLQLDALTRAGCEQVFTDHG</sequence>
<proteinExistence type="predicted"/>
<dbReference type="EMBL" id="QAOK01000053">
    <property type="protein sequence ID" value="PTQ77350.1"/>
    <property type="molecule type" value="Genomic_DNA"/>
</dbReference>
<dbReference type="SUPFAM" id="SSF53041">
    <property type="entry name" value="Resolvase-like"/>
    <property type="match status" value="1"/>
</dbReference>
<evidence type="ECO:0000256" key="2">
    <source>
        <dbReference type="ARBA" id="ARBA00023125"/>
    </source>
</evidence>
<keyword evidence="3" id="KW-0233">DNA recombination</keyword>
<comment type="caution">
    <text evidence="7">The sequence shown here is derived from an EMBL/GenBank/DDBJ whole genome shotgun (WGS) entry which is preliminary data.</text>
</comment>
<dbReference type="GO" id="GO:0015074">
    <property type="term" value="P:DNA integration"/>
    <property type="evidence" value="ECO:0007669"/>
    <property type="project" value="UniProtKB-KW"/>
</dbReference>
<keyword evidence="1" id="KW-0229">DNA integration</keyword>
<feature type="domain" description="Resolvase/invertase-type recombinase catalytic" evidence="6">
    <location>
        <begin position="1"/>
        <end position="35"/>
    </location>
</feature>
<evidence type="ECO:0000256" key="4">
    <source>
        <dbReference type="PIRSR" id="PIRSR606118-50"/>
    </source>
</evidence>
<dbReference type="Gene3D" id="3.40.50.1390">
    <property type="entry name" value="Resolvase, N-terminal catalytic domain"/>
    <property type="match status" value="1"/>
</dbReference>
<dbReference type="InterPro" id="IPR036162">
    <property type="entry name" value="Resolvase-like_N_sf"/>
</dbReference>
<dbReference type="GO" id="GO:0000150">
    <property type="term" value="F:DNA strand exchange activity"/>
    <property type="evidence" value="ECO:0007669"/>
    <property type="project" value="InterPro"/>
</dbReference>
<evidence type="ECO:0000256" key="3">
    <source>
        <dbReference type="ARBA" id="ARBA00023172"/>
    </source>
</evidence>
<evidence type="ECO:0000313" key="7">
    <source>
        <dbReference type="EMBL" id="PTQ77350.1"/>
    </source>
</evidence>
<feature type="active site" description="O-(5'-phospho-DNA)-serine intermediate" evidence="4 5">
    <location>
        <position position="9"/>
    </location>
</feature>
<gene>
    <name evidence="7" type="ORF">C8R21_1537</name>
</gene>
<evidence type="ECO:0000256" key="1">
    <source>
        <dbReference type="ARBA" id="ARBA00022908"/>
    </source>
</evidence>
<dbReference type="PROSITE" id="PS00397">
    <property type="entry name" value="RECOMBINASES_1"/>
    <property type="match status" value="1"/>
</dbReference>
<keyword evidence="2" id="KW-0238">DNA-binding</keyword>